<reference evidence="2 3" key="1">
    <citation type="submission" date="2015-01" db="EMBL/GenBank/DDBJ databases">
        <title>Evolution of Trichinella species and genotypes.</title>
        <authorList>
            <person name="Korhonen P.K."/>
            <person name="Edoardo P."/>
            <person name="Giuseppe L.R."/>
            <person name="Gasser R.B."/>
        </authorList>
    </citation>
    <scope>NUCLEOTIDE SEQUENCE [LARGE SCALE GENOMIC DNA]</scope>
    <source>
        <strain evidence="2">ISS1980</strain>
    </source>
</reference>
<evidence type="ECO:0000256" key="1">
    <source>
        <dbReference type="SAM" id="MobiDB-lite"/>
    </source>
</evidence>
<sequence>MEPPFRLKSYILPQCLLEYTATEEDIQRFLAEDESGDKAFSDKEEEHGCEESAADGEAGASHQSKTFIEVRKTAAAGIKRKKSNEVMKLPTRQRKKWMAAAEEEMASLKIKEVSSLTPLVEPPDGCNGISSKLAFKAKRHASGHIHSYKARMVAREFSQAYGKTTTKLSDQL</sequence>
<proteinExistence type="predicted"/>
<protein>
    <submittedName>
        <fullName evidence="2">Uncharacterized protein</fullName>
    </submittedName>
</protein>
<keyword evidence="3" id="KW-1185">Reference proteome</keyword>
<comment type="caution">
    <text evidence="2">The sequence shown here is derived from an EMBL/GenBank/DDBJ whole genome shotgun (WGS) entry which is preliminary data.</text>
</comment>
<dbReference type="EMBL" id="JYDO01000209">
    <property type="protein sequence ID" value="KRZ67124.1"/>
    <property type="molecule type" value="Genomic_DNA"/>
</dbReference>
<dbReference type="OrthoDB" id="5933630at2759"/>
<name>A0A0V1M5J2_9BILA</name>
<dbReference type="AlphaFoldDB" id="A0A0V1M5J2"/>
<evidence type="ECO:0000313" key="3">
    <source>
        <dbReference type="Proteomes" id="UP000054843"/>
    </source>
</evidence>
<gene>
    <name evidence="2" type="ORF">T10_6569</name>
</gene>
<feature type="region of interest" description="Disordered" evidence="1">
    <location>
        <begin position="31"/>
        <end position="63"/>
    </location>
</feature>
<dbReference type="Proteomes" id="UP000054843">
    <property type="component" value="Unassembled WGS sequence"/>
</dbReference>
<evidence type="ECO:0000313" key="2">
    <source>
        <dbReference type="EMBL" id="KRZ67124.1"/>
    </source>
</evidence>
<feature type="compositionally biased region" description="Basic and acidic residues" evidence="1">
    <location>
        <begin position="31"/>
        <end position="50"/>
    </location>
</feature>
<dbReference type="STRING" id="268474.A0A0V1M5J2"/>
<accession>A0A0V1M5J2</accession>
<organism evidence="2 3">
    <name type="scientific">Trichinella papuae</name>
    <dbReference type="NCBI Taxonomy" id="268474"/>
    <lineage>
        <taxon>Eukaryota</taxon>
        <taxon>Metazoa</taxon>
        <taxon>Ecdysozoa</taxon>
        <taxon>Nematoda</taxon>
        <taxon>Enoplea</taxon>
        <taxon>Dorylaimia</taxon>
        <taxon>Trichinellida</taxon>
        <taxon>Trichinellidae</taxon>
        <taxon>Trichinella</taxon>
    </lineage>
</organism>